<dbReference type="Gene3D" id="2.40.50.140">
    <property type="entry name" value="Nucleic acid-binding proteins"/>
    <property type="match status" value="2"/>
</dbReference>
<organism evidence="1 2">
    <name type="scientific">Trifolium subterraneum</name>
    <name type="common">Subterranean clover</name>
    <dbReference type="NCBI Taxonomy" id="3900"/>
    <lineage>
        <taxon>Eukaryota</taxon>
        <taxon>Viridiplantae</taxon>
        <taxon>Streptophyta</taxon>
        <taxon>Embryophyta</taxon>
        <taxon>Tracheophyta</taxon>
        <taxon>Spermatophyta</taxon>
        <taxon>Magnoliopsida</taxon>
        <taxon>eudicotyledons</taxon>
        <taxon>Gunneridae</taxon>
        <taxon>Pentapetalae</taxon>
        <taxon>rosids</taxon>
        <taxon>fabids</taxon>
        <taxon>Fabales</taxon>
        <taxon>Fabaceae</taxon>
        <taxon>Papilionoideae</taxon>
        <taxon>50 kb inversion clade</taxon>
        <taxon>NPAAA clade</taxon>
        <taxon>Hologalegina</taxon>
        <taxon>IRL clade</taxon>
        <taxon>Trifolieae</taxon>
        <taxon>Trifolium</taxon>
    </lineage>
</organism>
<reference evidence="2" key="1">
    <citation type="journal article" date="2017" name="Front. Plant Sci.">
        <title>Climate Clever Clovers: New Paradigm to Reduce the Environmental Footprint of Ruminants by Breeding Low Methanogenic Forages Utilizing Haplotype Variation.</title>
        <authorList>
            <person name="Kaur P."/>
            <person name="Appels R."/>
            <person name="Bayer P.E."/>
            <person name="Keeble-Gagnere G."/>
            <person name="Wang J."/>
            <person name="Hirakawa H."/>
            <person name="Shirasawa K."/>
            <person name="Vercoe P."/>
            <person name="Stefanova K."/>
            <person name="Durmic Z."/>
            <person name="Nichols P."/>
            <person name="Revell C."/>
            <person name="Isobe S.N."/>
            <person name="Edwards D."/>
            <person name="Erskine W."/>
        </authorList>
    </citation>
    <scope>NUCLEOTIDE SEQUENCE [LARGE SCALE GENOMIC DNA]</scope>
    <source>
        <strain evidence="2">cv. Daliak</strain>
    </source>
</reference>
<sequence length="387" mass="44093">MDAAKPGHIASADMVLLDKNDHKIQASIPAILLPSFNERISEGYVYQMSMFSVKHNLIGSVNLKKLSGGFQYLVDVIGVLTYISYEKTSFDNGNITKSVTFDLTDHKGSYQCELSGKFVDLFRDMLENQCVGLPIILLQFAKITKSQGKTIVHGVDDITRIFVNHEFAEAINFRIGFDSSFKTISQIRTNPQLGIYVISDRMIDITHLDPWWYPICQCNLIVESYLGEFCCDECGVTDFLIVPKYRVRIVIEDQSGSIFLDSYDDVMFSIDVNDPTDSGVCDSFFPRAFDSVMGKSMMFIVHKTKHDSHYSDSSFELLRLSADRNLIEFHRNKGVNITPSKTMLKKVDKDCNLMVHKDFNSPFTNTDDFLDEYLWSYFVNPCSRDDP</sequence>
<accession>A0A2Z6PUK0</accession>
<dbReference type="PANTHER" id="PTHR47165:SF3">
    <property type="entry name" value="RETROTRANSPOSON-LIKE PROTEIN"/>
    <property type="match status" value="1"/>
</dbReference>
<evidence type="ECO:0000313" key="2">
    <source>
        <dbReference type="Proteomes" id="UP000242715"/>
    </source>
</evidence>
<dbReference type="PANTHER" id="PTHR47165">
    <property type="entry name" value="OS03G0429900 PROTEIN"/>
    <property type="match status" value="1"/>
</dbReference>
<dbReference type="Proteomes" id="UP000242715">
    <property type="component" value="Unassembled WGS sequence"/>
</dbReference>
<dbReference type="InterPro" id="IPR012340">
    <property type="entry name" value="NA-bd_OB-fold"/>
</dbReference>
<gene>
    <name evidence="1" type="ORF">TSUD_410640</name>
</gene>
<name>A0A2Z6PUK0_TRISU</name>
<dbReference type="CDD" id="cd04481">
    <property type="entry name" value="RPA1_DBD_B_like"/>
    <property type="match status" value="1"/>
</dbReference>
<dbReference type="AlphaFoldDB" id="A0A2Z6PUK0"/>
<evidence type="ECO:0000313" key="1">
    <source>
        <dbReference type="EMBL" id="GAU50767.1"/>
    </source>
</evidence>
<dbReference type="OrthoDB" id="897685at2759"/>
<proteinExistence type="predicted"/>
<protein>
    <recommendedName>
        <fullName evidence="3">Replication factor A C-terminal domain-containing protein</fullName>
    </recommendedName>
</protein>
<keyword evidence="2" id="KW-1185">Reference proteome</keyword>
<dbReference type="EMBL" id="DF974867">
    <property type="protein sequence ID" value="GAU50767.1"/>
    <property type="molecule type" value="Genomic_DNA"/>
</dbReference>
<dbReference type="SUPFAM" id="SSF50249">
    <property type="entry name" value="Nucleic acid-binding proteins"/>
    <property type="match status" value="2"/>
</dbReference>
<evidence type="ECO:0008006" key="3">
    <source>
        <dbReference type="Google" id="ProtNLM"/>
    </source>
</evidence>